<comment type="catalytic activity">
    <reaction evidence="10">
        <text>L-cysteinyl-[protein] + hexadecanoyl-CoA = S-hexadecanoyl-L-cysteinyl-[protein] + CoA</text>
        <dbReference type="Rhea" id="RHEA:36683"/>
        <dbReference type="Rhea" id="RHEA-COMP:10131"/>
        <dbReference type="Rhea" id="RHEA-COMP:11032"/>
        <dbReference type="ChEBI" id="CHEBI:29950"/>
        <dbReference type="ChEBI" id="CHEBI:57287"/>
        <dbReference type="ChEBI" id="CHEBI:57379"/>
        <dbReference type="ChEBI" id="CHEBI:74151"/>
        <dbReference type="EC" id="2.3.1.225"/>
    </reaction>
</comment>
<evidence type="ECO:0000256" key="11">
    <source>
        <dbReference type="SAM" id="MobiDB-lite"/>
    </source>
</evidence>
<evidence type="ECO:0000256" key="2">
    <source>
        <dbReference type="ARBA" id="ARBA00008574"/>
    </source>
</evidence>
<feature type="transmembrane region" description="Helical" evidence="10">
    <location>
        <begin position="357"/>
        <end position="386"/>
    </location>
</feature>
<comment type="subcellular location">
    <subcellularLocation>
        <location evidence="1">Endomembrane system</location>
        <topology evidence="1">Multi-pass membrane protein</topology>
    </subcellularLocation>
</comment>
<dbReference type="GO" id="GO:0005794">
    <property type="term" value="C:Golgi apparatus"/>
    <property type="evidence" value="ECO:0007669"/>
    <property type="project" value="TreeGrafter"/>
</dbReference>
<dbReference type="GO" id="GO:0006612">
    <property type="term" value="P:protein targeting to membrane"/>
    <property type="evidence" value="ECO:0007669"/>
    <property type="project" value="TreeGrafter"/>
</dbReference>
<gene>
    <name evidence="13" type="ORF">ECRASSUSDP1_LOCUS3658</name>
</gene>
<feature type="domain" description="Palmitoyltransferase DHHC" evidence="12">
    <location>
        <begin position="283"/>
        <end position="402"/>
    </location>
</feature>
<comment type="caution">
    <text evidence="13">The sequence shown here is derived from an EMBL/GenBank/DDBJ whole genome shotgun (WGS) entry which is preliminary data.</text>
</comment>
<keyword evidence="5 10" id="KW-1133">Transmembrane helix</keyword>
<keyword evidence="7" id="KW-0564">Palmitate</keyword>
<protein>
    <recommendedName>
        <fullName evidence="10">Palmitoyltransferase</fullName>
        <ecNumber evidence="10">2.3.1.225</ecNumber>
    </recommendedName>
</protein>
<feature type="region of interest" description="Disordered" evidence="11">
    <location>
        <begin position="189"/>
        <end position="209"/>
    </location>
</feature>
<feature type="transmembrane region" description="Helical" evidence="10">
    <location>
        <begin position="22"/>
        <end position="43"/>
    </location>
</feature>
<dbReference type="AlphaFoldDB" id="A0AAD1U8Y0"/>
<dbReference type="EC" id="2.3.1.225" evidence="10"/>
<evidence type="ECO:0000313" key="13">
    <source>
        <dbReference type="EMBL" id="CAI2362336.1"/>
    </source>
</evidence>
<keyword evidence="6 10" id="KW-0472">Membrane</keyword>
<evidence type="ECO:0000256" key="8">
    <source>
        <dbReference type="ARBA" id="ARBA00023288"/>
    </source>
</evidence>
<keyword evidence="9 10" id="KW-0012">Acyltransferase</keyword>
<keyword evidence="8" id="KW-0449">Lipoprotein</keyword>
<dbReference type="GO" id="GO:0019706">
    <property type="term" value="F:protein-cysteine S-palmitoyltransferase activity"/>
    <property type="evidence" value="ECO:0007669"/>
    <property type="project" value="UniProtKB-EC"/>
</dbReference>
<dbReference type="Proteomes" id="UP001295684">
    <property type="component" value="Unassembled WGS sequence"/>
</dbReference>
<dbReference type="PROSITE" id="PS50216">
    <property type="entry name" value="DHHC"/>
    <property type="match status" value="1"/>
</dbReference>
<dbReference type="InterPro" id="IPR001594">
    <property type="entry name" value="Palmitoyltrfase_DHHC"/>
</dbReference>
<evidence type="ECO:0000313" key="14">
    <source>
        <dbReference type="Proteomes" id="UP001295684"/>
    </source>
</evidence>
<evidence type="ECO:0000256" key="10">
    <source>
        <dbReference type="RuleBase" id="RU079119"/>
    </source>
</evidence>
<evidence type="ECO:0000259" key="12">
    <source>
        <dbReference type="Pfam" id="PF01529"/>
    </source>
</evidence>
<comment type="similarity">
    <text evidence="2 10">Belongs to the DHHC palmitoyltransferase family.</text>
</comment>
<keyword evidence="14" id="KW-1185">Reference proteome</keyword>
<evidence type="ECO:0000256" key="5">
    <source>
        <dbReference type="ARBA" id="ARBA00022989"/>
    </source>
</evidence>
<evidence type="ECO:0000256" key="9">
    <source>
        <dbReference type="ARBA" id="ARBA00023315"/>
    </source>
</evidence>
<reference evidence="13" key="1">
    <citation type="submission" date="2023-07" db="EMBL/GenBank/DDBJ databases">
        <authorList>
            <consortium name="AG Swart"/>
            <person name="Singh M."/>
            <person name="Singh A."/>
            <person name="Seah K."/>
            <person name="Emmerich C."/>
        </authorList>
    </citation>
    <scope>NUCLEOTIDE SEQUENCE</scope>
    <source>
        <strain evidence="13">DP1</strain>
    </source>
</reference>
<evidence type="ECO:0000256" key="1">
    <source>
        <dbReference type="ARBA" id="ARBA00004127"/>
    </source>
</evidence>
<evidence type="ECO:0000256" key="6">
    <source>
        <dbReference type="ARBA" id="ARBA00023136"/>
    </source>
</evidence>
<keyword evidence="3 10" id="KW-0808">Transferase</keyword>
<sequence length="463" mass="53401">MQDLTEVIRVTSSIAKLSYCRILGFIALFLLIQVLINVSIFAKKEEYDIGYIALTIICILMYIFTSFKSPGHIVLKNKEFSDQMKAVEIKMKNGDISYLPTTADMKMNAKDDKKNLNHARKTSVLTKTTQIGHHKRRRAADILTDNGKVTPKEKAIKYTKFIDETELGSVTARSNFSNIETQNNPNKRKKIIGKFSPRPPLPKSANTTPRMEKTLKLKEANPTEDLGLNKLQAFQNSPIQTVASEVCGLEDIEENKLEVFFDTKTIQNTEVEVEIKIKPETSHKESYCSVCKVPQPLRTIHCYTCRACVCCYDHHSYLIGTCVGEYNRREHFFLLILLLTQCMMALHKVFMQLDSQLIFPFSVVMCIVFSSLFLILSIPCLLILILHQMYMVIFNWTIHEKYYSKLSYLAKTQYATSNPWKSFFCYIKSPFSKGICGNFSDFFCKCRYRVTEWKYMKAVEIKE</sequence>
<dbReference type="PANTHER" id="PTHR22883:SF301">
    <property type="entry name" value="PALMITOYLTRANSFERASE ZDHHC12"/>
    <property type="match status" value="1"/>
</dbReference>
<comment type="domain">
    <text evidence="10">The DHHC domain is required for palmitoyltransferase activity.</text>
</comment>
<keyword evidence="4 10" id="KW-0812">Transmembrane</keyword>
<name>A0AAD1U8Y0_EUPCR</name>
<dbReference type="PANTHER" id="PTHR22883">
    <property type="entry name" value="ZINC FINGER DHHC DOMAIN CONTAINING PROTEIN"/>
    <property type="match status" value="1"/>
</dbReference>
<dbReference type="GO" id="GO:0005783">
    <property type="term" value="C:endoplasmic reticulum"/>
    <property type="evidence" value="ECO:0007669"/>
    <property type="project" value="TreeGrafter"/>
</dbReference>
<feature type="transmembrane region" description="Helical" evidence="10">
    <location>
        <begin position="332"/>
        <end position="351"/>
    </location>
</feature>
<evidence type="ECO:0000256" key="7">
    <source>
        <dbReference type="ARBA" id="ARBA00023139"/>
    </source>
</evidence>
<organism evidence="13 14">
    <name type="scientific">Euplotes crassus</name>
    <dbReference type="NCBI Taxonomy" id="5936"/>
    <lineage>
        <taxon>Eukaryota</taxon>
        <taxon>Sar</taxon>
        <taxon>Alveolata</taxon>
        <taxon>Ciliophora</taxon>
        <taxon>Intramacronucleata</taxon>
        <taxon>Spirotrichea</taxon>
        <taxon>Hypotrichia</taxon>
        <taxon>Euplotida</taxon>
        <taxon>Euplotidae</taxon>
        <taxon>Moneuplotes</taxon>
    </lineage>
</organism>
<feature type="transmembrane region" description="Helical" evidence="10">
    <location>
        <begin position="49"/>
        <end position="67"/>
    </location>
</feature>
<evidence type="ECO:0000256" key="4">
    <source>
        <dbReference type="ARBA" id="ARBA00022692"/>
    </source>
</evidence>
<evidence type="ECO:0000256" key="3">
    <source>
        <dbReference type="ARBA" id="ARBA00022679"/>
    </source>
</evidence>
<dbReference type="EMBL" id="CAMPGE010003501">
    <property type="protein sequence ID" value="CAI2362336.1"/>
    <property type="molecule type" value="Genomic_DNA"/>
</dbReference>
<dbReference type="Pfam" id="PF01529">
    <property type="entry name" value="DHHC"/>
    <property type="match status" value="1"/>
</dbReference>
<dbReference type="InterPro" id="IPR039859">
    <property type="entry name" value="PFA4/ZDH16/20/ERF2-like"/>
</dbReference>
<accession>A0AAD1U8Y0</accession>
<proteinExistence type="inferred from homology"/>